<feature type="transmembrane region" description="Helical" evidence="1">
    <location>
        <begin position="238"/>
        <end position="260"/>
    </location>
</feature>
<dbReference type="EMBL" id="CAXDID020000004">
    <property type="protein sequence ID" value="CAL5973947.1"/>
    <property type="molecule type" value="Genomic_DNA"/>
</dbReference>
<dbReference type="AlphaFoldDB" id="A0AA86PC85"/>
<keyword evidence="4" id="KW-1185">Reference proteome</keyword>
<sequence length="372" mass="43704">MQTAWANLRHTGHMAVSSFPPVASFSKVANLYLKVLIVFPQWQQFFVWQSSNQSWYANSRLQMKPSTLRGEFVAWVALNTAWAGKWVFFTQYAFKTSDFVTNYRVVVKQSGANCVGCGLNMFNICQRVSFVFQRLASESMYKRISGWFTWAQSLTILSSSSALTVSMRIEPDFTSDLVNRGALQCSCKIRKMIQSTLEKCVCTRFEHFGACHIYEYIYQYIIYCFLKLVSMFHSRTKIWVITIQVIYDMIFNIKCTLYNFKPKLRRKLKKFLYLTLRQQKQDSNIIQFLFIQYTIRNNSTLILQGINNLHFIILQFMQIFCQKSILNNNYIFIDKLNILLYLNIDVNNIRKKIEICTVQDFKTEGDSAKQME</sequence>
<gene>
    <name evidence="2" type="ORF">HINF_LOCUS21084</name>
    <name evidence="3" type="ORF">HINF_LOCUS2630</name>
</gene>
<comment type="caution">
    <text evidence="2">The sequence shown here is derived from an EMBL/GenBank/DDBJ whole genome shotgun (WGS) entry which is preliminary data.</text>
</comment>
<dbReference type="EMBL" id="CATOUU010000531">
    <property type="protein sequence ID" value="CAI9933439.1"/>
    <property type="molecule type" value="Genomic_DNA"/>
</dbReference>
<keyword evidence="1" id="KW-0812">Transmembrane</keyword>
<keyword evidence="1" id="KW-0472">Membrane</keyword>
<evidence type="ECO:0000256" key="1">
    <source>
        <dbReference type="SAM" id="Phobius"/>
    </source>
</evidence>
<evidence type="ECO:0000313" key="3">
    <source>
        <dbReference type="EMBL" id="CAL5973947.1"/>
    </source>
</evidence>
<evidence type="ECO:0000313" key="2">
    <source>
        <dbReference type="EMBL" id="CAI9933439.1"/>
    </source>
</evidence>
<keyword evidence="1" id="KW-1133">Transmembrane helix</keyword>
<accession>A0AA86PC85</accession>
<organism evidence="2">
    <name type="scientific">Hexamita inflata</name>
    <dbReference type="NCBI Taxonomy" id="28002"/>
    <lineage>
        <taxon>Eukaryota</taxon>
        <taxon>Metamonada</taxon>
        <taxon>Diplomonadida</taxon>
        <taxon>Hexamitidae</taxon>
        <taxon>Hexamitinae</taxon>
        <taxon>Hexamita</taxon>
    </lineage>
</organism>
<name>A0AA86PC85_9EUKA</name>
<evidence type="ECO:0000313" key="4">
    <source>
        <dbReference type="Proteomes" id="UP001642409"/>
    </source>
</evidence>
<dbReference type="Proteomes" id="UP001642409">
    <property type="component" value="Unassembled WGS sequence"/>
</dbReference>
<protein>
    <submittedName>
        <fullName evidence="3">Hypothetical_protein</fullName>
    </submittedName>
</protein>
<proteinExistence type="predicted"/>
<reference evidence="3 4" key="2">
    <citation type="submission" date="2024-07" db="EMBL/GenBank/DDBJ databases">
        <authorList>
            <person name="Akdeniz Z."/>
        </authorList>
    </citation>
    <scope>NUCLEOTIDE SEQUENCE [LARGE SCALE GENOMIC DNA]</scope>
</reference>
<reference evidence="2" key="1">
    <citation type="submission" date="2023-06" db="EMBL/GenBank/DDBJ databases">
        <authorList>
            <person name="Kurt Z."/>
        </authorList>
    </citation>
    <scope>NUCLEOTIDE SEQUENCE</scope>
</reference>